<name>A0A9N9D0E3_9GLOM</name>
<organism evidence="1 2">
    <name type="scientific">Cetraspora pellucida</name>
    <dbReference type="NCBI Taxonomy" id="1433469"/>
    <lineage>
        <taxon>Eukaryota</taxon>
        <taxon>Fungi</taxon>
        <taxon>Fungi incertae sedis</taxon>
        <taxon>Mucoromycota</taxon>
        <taxon>Glomeromycotina</taxon>
        <taxon>Glomeromycetes</taxon>
        <taxon>Diversisporales</taxon>
        <taxon>Gigasporaceae</taxon>
        <taxon>Cetraspora</taxon>
    </lineage>
</organism>
<dbReference type="OrthoDB" id="2409584at2759"/>
<keyword evidence="2" id="KW-1185">Reference proteome</keyword>
<evidence type="ECO:0000313" key="1">
    <source>
        <dbReference type="EMBL" id="CAG8617823.1"/>
    </source>
</evidence>
<proteinExistence type="predicted"/>
<protein>
    <submittedName>
        <fullName evidence="1">22513_t:CDS:1</fullName>
    </submittedName>
</protein>
<gene>
    <name evidence="1" type="ORF">CPELLU_LOCUS7768</name>
</gene>
<comment type="caution">
    <text evidence="1">The sequence shown here is derived from an EMBL/GenBank/DDBJ whole genome shotgun (WGS) entry which is preliminary data.</text>
</comment>
<dbReference type="AlphaFoldDB" id="A0A9N9D0E3"/>
<dbReference type="Proteomes" id="UP000789759">
    <property type="component" value="Unassembled WGS sequence"/>
</dbReference>
<evidence type="ECO:0000313" key="2">
    <source>
        <dbReference type="Proteomes" id="UP000789759"/>
    </source>
</evidence>
<reference evidence="1" key="1">
    <citation type="submission" date="2021-06" db="EMBL/GenBank/DDBJ databases">
        <authorList>
            <person name="Kallberg Y."/>
            <person name="Tangrot J."/>
            <person name="Rosling A."/>
        </authorList>
    </citation>
    <scope>NUCLEOTIDE SEQUENCE</scope>
    <source>
        <strain evidence="1">FL966</strain>
    </source>
</reference>
<dbReference type="EMBL" id="CAJVQA010005308">
    <property type="protein sequence ID" value="CAG8617823.1"/>
    <property type="molecule type" value="Genomic_DNA"/>
</dbReference>
<accession>A0A9N9D0E3</accession>
<sequence>MIEITEKDTFDVYQICKEKNIDIRKFTPFHEQTEDNYAELLFEPIGPSQSTNNENPDKLDIEEHRLIEPPIITEDLCDLVKAAIKLNKSPTISTLEPTTTNNLIAALYSSEEPNDKILNETKVDCYLCEPAEKMGSQKYLSVLLTSVLSEQLFLDTELHIMALCNRLHSDIVKQIMFLKHNMQHFSIFKLDEL</sequence>